<dbReference type="InterPro" id="IPR049326">
    <property type="entry name" value="Rhodopsin_dom_fungi"/>
</dbReference>
<dbReference type="Pfam" id="PF20684">
    <property type="entry name" value="Fung_rhodopsin"/>
    <property type="match status" value="1"/>
</dbReference>
<accession>A0AA39QS69</accession>
<feature type="transmembrane region" description="Helical" evidence="7">
    <location>
        <begin position="202"/>
        <end position="228"/>
    </location>
</feature>
<dbReference type="PANTHER" id="PTHR33048:SF47">
    <property type="entry name" value="INTEGRAL MEMBRANE PROTEIN-RELATED"/>
    <property type="match status" value="1"/>
</dbReference>
<evidence type="ECO:0000256" key="3">
    <source>
        <dbReference type="ARBA" id="ARBA00022989"/>
    </source>
</evidence>
<name>A0AA39QS69_9LECA</name>
<protein>
    <recommendedName>
        <fullName evidence="8">Rhodopsin domain-containing protein</fullName>
    </recommendedName>
</protein>
<comment type="subcellular location">
    <subcellularLocation>
        <location evidence="1">Membrane</location>
        <topology evidence="1">Multi-pass membrane protein</topology>
    </subcellularLocation>
</comment>
<evidence type="ECO:0000256" key="7">
    <source>
        <dbReference type="SAM" id="Phobius"/>
    </source>
</evidence>
<feature type="region of interest" description="Disordered" evidence="6">
    <location>
        <begin position="283"/>
        <end position="302"/>
    </location>
</feature>
<feature type="transmembrane region" description="Helical" evidence="7">
    <location>
        <begin position="167"/>
        <end position="190"/>
    </location>
</feature>
<sequence>MSDQSRADSVNRVAVACGVIETIAVCLRLLARWKTKAQFAIDDWLIVATLIPSYAMLVLGSFMVTAGKGGQHEDTLTRSDLVVFLKTLNATLITYSLTVTMAKISILLLYRRIFATAAFRKATHIIMAACIAWGLIAILCLIFQCHPISGIWNPDDTFTDKCFNLQAYYRGVSGAHMGLDIIILCMPLLMIQRLSLPTMQKIVLCGIFMLGGLVCVASLMRIITINMIKSTDITYSVITPYLWSQIEASMAIICACLTTYRPLLMVLDFNVLSNRRWSRKSFSRMRGQSENATTDSEGPMKWPRQAYSASDKQLLRYEEVNGTAVHGNLHVLELGVLPPSSTPPRTADNDHIAVGTLRKEDSWV</sequence>
<feature type="transmembrane region" description="Helical" evidence="7">
    <location>
        <begin position="43"/>
        <end position="67"/>
    </location>
</feature>
<feature type="transmembrane region" description="Helical" evidence="7">
    <location>
        <begin position="122"/>
        <end position="144"/>
    </location>
</feature>
<proteinExistence type="inferred from homology"/>
<gene>
    <name evidence="9" type="ORF">JMJ35_009279</name>
</gene>
<comment type="similarity">
    <text evidence="5">Belongs to the SAT4 family.</text>
</comment>
<evidence type="ECO:0000256" key="4">
    <source>
        <dbReference type="ARBA" id="ARBA00023136"/>
    </source>
</evidence>
<feature type="domain" description="Rhodopsin" evidence="8">
    <location>
        <begin position="27"/>
        <end position="264"/>
    </location>
</feature>
<keyword evidence="3 7" id="KW-1133">Transmembrane helix</keyword>
<feature type="compositionally biased region" description="Polar residues" evidence="6">
    <location>
        <begin position="286"/>
        <end position="296"/>
    </location>
</feature>
<reference evidence="9" key="1">
    <citation type="submission" date="2023-03" db="EMBL/GenBank/DDBJ databases">
        <title>Complete genome of Cladonia borealis.</title>
        <authorList>
            <person name="Park H."/>
        </authorList>
    </citation>
    <scope>NUCLEOTIDE SEQUENCE</scope>
    <source>
        <strain evidence="9">ANT050790</strain>
    </source>
</reference>
<dbReference type="InterPro" id="IPR052337">
    <property type="entry name" value="SAT4-like"/>
</dbReference>
<evidence type="ECO:0000256" key="6">
    <source>
        <dbReference type="SAM" id="MobiDB-lite"/>
    </source>
</evidence>
<keyword evidence="4 7" id="KW-0472">Membrane</keyword>
<keyword evidence="2 7" id="KW-0812">Transmembrane</keyword>
<feature type="transmembrane region" description="Helical" evidence="7">
    <location>
        <begin position="12"/>
        <end position="31"/>
    </location>
</feature>
<organism evidence="9 10">
    <name type="scientific">Cladonia borealis</name>
    <dbReference type="NCBI Taxonomy" id="184061"/>
    <lineage>
        <taxon>Eukaryota</taxon>
        <taxon>Fungi</taxon>
        <taxon>Dikarya</taxon>
        <taxon>Ascomycota</taxon>
        <taxon>Pezizomycotina</taxon>
        <taxon>Lecanoromycetes</taxon>
        <taxon>OSLEUM clade</taxon>
        <taxon>Lecanoromycetidae</taxon>
        <taxon>Lecanorales</taxon>
        <taxon>Lecanorineae</taxon>
        <taxon>Cladoniaceae</taxon>
        <taxon>Cladonia</taxon>
    </lineage>
</organism>
<comment type="caution">
    <text evidence="9">The sequence shown here is derived from an EMBL/GenBank/DDBJ whole genome shotgun (WGS) entry which is preliminary data.</text>
</comment>
<dbReference type="Proteomes" id="UP001166286">
    <property type="component" value="Unassembled WGS sequence"/>
</dbReference>
<evidence type="ECO:0000313" key="10">
    <source>
        <dbReference type="Proteomes" id="UP001166286"/>
    </source>
</evidence>
<dbReference type="AlphaFoldDB" id="A0AA39QS69"/>
<evidence type="ECO:0000259" key="8">
    <source>
        <dbReference type="Pfam" id="PF20684"/>
    </source>
</evidence>
<dbReference type="PANTHER" id="PTHR33048">
    <property type="entry name" value="PTH11-LIKE INTEGRAL MEMBRANE PROTEIN (AFU_ORTHOLOGUE AFUA_5G11245)"/>
    <property type="match status" value="1"/>
</dbReference>
<dbReference type="EMBL" id="JAFEKC020000021">
    <property type="protein sequence ID" value="KAK0508195.1"/>
    <property type="molecule type" value="Genomic_DNA"/>
</dbReference>
<evidence type="ECO:0000256" key="1">
    <source>
        <dbReference type="ARBA" id="ARBA00004141"/>
    </source>
</evidence>
<dbReference type="GO" id="GO:0016020">
    <property type="term" value="C:membrane"/>
    <property type="evidence" value="ECO:0007669"/>
    <property type="project" value="UniProtKB-SubCell"/>
</dbReference>
<feature type="transmembrane region" description="Helical" evidence="7">
    <location>
        <begin position="87"/>
        <end position="110"/>
    </location>
</feature>
<evidence type="ECO:0000313" key="9">
    <source>
        <dbReference type="EMBL" id="KAK0508195.1"/>
    </source>
</evidence>
<evidence type="ECO:0000256" key="2">
    <source>
        <dbReference type="ARBA" id="ARBA00022692"/>
    </source>
</evidence>
<evidence type="ECO:0000256" key="5">
    <source>
        <dbReference type="ARBA" id="ARBA00038359"/>
    </source>
</evidence>
<keyword evidence="10" id="KW-1185">Reference proteome</keyword>